<evidence type="ECO:0000313" key="3">
    <source>
        <dbReference type="Proteomes" id="UP000800097"/>
    </source>
</evidence>
<gene>
    <name evidence="2" type="ORF">EI97DRAFT_430303</name>
</gene>
<protein>
    <submittedName>
        <fullName evidence="2">Uncharacterized protein</fullName>
    </submittedName>
</protein>
<proteinExistence type="predicted"/>
<dbReference type="RefSeq" id="XP_033656749.1">
    <property type="nucleotide sequence ID" value="XM_033797648.1"/>
</dbReference>
<dbReference type="OrthoDB" id="3800774at2759"/>
<name>A0A6A6JRF2_WESOR</name>
<accession>A0A6A6JRF2</accession>
<feature type="region of interest" description="Disordered" evidence="1">
    <location>
        <begin position="1"/>
        <end position="56"/>
    </location>
</feature>
<sequence length="372" mass="42011">MRSGPTCSGRVQWADEQAQPAPLEQSQSYANTEIEEHAEENEARETSDGATPGVVSGVAGADLLDLNAPPRISLSPSPIRHFFSSSPPPPEPRYDLEIQYTLRVNKRKEVEDSGTIPRRDFSMSIVEDKVEALIVSEACSIQGRPYDWVARQVSYKVEHLKASWVKLSLTDFDISEDFRLVESIDDHLKRYNKPVARVAVRLEVSIKVDGLQKAFKAVTANEPSSEPDKDLSTPYRTKQLLREARTLSRVEEITASIDHQSAIHKMWECREETCSNYKYWCYSPHPTEHYAIHHVDIKSWGRSCLEGQSSVHGPHPRIVEALRVRGNQLHVNPNNKWKKRKRGASLSSSDSGLRLGDILKTQQKMMAGQLMS</sequence>
<keyword evidence="3" id="KW-1185">Reference proteome</keyword>
<dbReference type="Proteomes" id="UP000800097">
    <property type="component" value="Unassembled WGS sequence"/>
</dbReference>
<dbReference type="EMBL" id="ML986486">
    <property type="protein sequence ID" value="KAF2279210.1"/>
    <property type="molecule type" value="Genomic_DNA"/>
</dbReference>
<dbReference type="AlphaFoldDB" id="A0A6A6JRF2"/>
<evidence type="ECO:0000256" key="1">
    <source>
        <dbReference type="SAM" id="MobiDB-lite"/>
    </source>
</evidence>
<dbReference type="GeneID" id="54550823"/>
<organism evidence="2 3">
    <name type="scientific">Westerdykella ornata</name>
    <dbReference type="NCBI Taxonomy" id="318751"/>
    <lineage>
        <taxon>Eukaryota</taxon>
        <taxon>Fungi</taxon>
        <taxon>Dikarya</taxon>
        <taxon>Ascomycota</taxon>
        <taxon>Pezizomycotina</taxon>
        <taxon>Dothideomycetes</taxon>
        <taxon>Pleosporomycetidae</taxon>
        <taxon>Pleosporales</taxon>
        <taxon>Sporormiaceae</taxon>
        <taxon>Westerdykella</taxon>
    </lineage>
</organism>
<reference evidence="2" key="1">
    <citation type="journal article" date="2020" name="Stud. Mycol.">
        <title>101 Dothideomycetes genomes: a test case for predicting lifestyles and emergence of pathogens.</title>
        <authorList>
            <person name="Haridas S."/>
            <person name="Albert R."/>
            <person name="Binder M."/>
            <person name="Bloem J."/>
            <person name="Labutti K."/>
            <person name="Salamov A."/>
            <person name="Andreopoulos B."/>
            <person name="Baker S."/>
            <person name="Barry K."/>
            <person name="Bills G."/>
            <person name="Bluhm B."/>
            <person name="Cannon C."/>
            <person name="Castanera R."/>
            <person name="Culley D."/>
            <person name="Daum C."/>
            <person name="Ezra D."/>
            <person name="Gonzalez J."/>
            <person name="Henrissat B."/>
            <person name="Kuo A."/>
            <person name="Liang C."/>
            <person name="Lipzen A."/>
            <person name="Lutzoni F."/>
            <person name="Magnuson J."/>
            <person name="Mondo S."/>
            <person name="Nolan M."/>
            <person name="Ohm R."/>
            <person name="Pangilinan J."/>
            <person name="Park H.-J."/>
            <person name="Ramirez L."/>
            <person name="Alfaro M."/>
            <person name="Sun H."/>
            <person name="Tritt A."/>
            <person name="Yoshinaga Y."/>
            <person name="Zwiers L.-H."/>
            <person name="Turgeon B."/>
            <person name="Goodwin S."/>
            <person name="Spatafora J."/>
            <person name="Crous P."/>
            <person name="Grigoriev I."/>
        </authorList>
    </citation>
    <scope>NUCLEOTIDE SEQUENCE</scope>
    <source>
        <strain evidence="2">CBS 379.55</strain>
    </source>
</reference>
<evidence type="ECO:0000313" key="2">
    <source>
        <dbReference type="EMBL" id="KAF2279210.1"/>
    </source>
</evidence>